<keyword evidence="2" id="KW-0418">Kinase</keyword>
<dbReference type="PANTHER" id="PTHR33434">
    <property type="entry name" value="DEGV DOMAIN-CONTAINING PROTEIN DR_1986-RELATED"/>
    <property type="match status" value="1"/>
</dbReference>
<dbReference type="SMART" id="SM01121">
    <property type="entry name" value="Dak1_2"/>
    <property type="match status" value="1"/>
</dbReference>
<dbReference type="Pfam" id="PF02734">
    <property type="entry name" value="Dak2"/>
    <property type="match status" value="1"/>
</dbReference>
<dbReference type="Gene3D" id="1.25.40.340">
    <property type="match status" value="1"/>
</dbReference>
<sequence>MKQLQFLKSMITSGVNNVYNNYPKIDKLNVFPVPDGDTGTNMNLTCTNGLQEIEDGNYKSAWELMSKFSRGLIMGARGNSGVIFSQIVKGFANGLKEDDSLTAKSWKIAFKMAKEVSYSAVMKPVEGTILTVIRETSESLDSLDDNLDQKEFWKKVIEASKKSLDKTPDLLPVLKEVGVVDSGGYGLVKFFEGMEQYVRLGKIIQRLKKLEENTGNNIEYDNIDEFGYCTECIVNLMDDYIDNLNVDVVRSTLEGYGNTSIVAVTDSDILKVHTHALMPGQVLTYMQQYGEFKSIKVENMNLQAEKHTTAAGKKDSVIKEVDRKRLLKNEIATISVSRSKGIADYFKEQLSIDYVIDGGPKMNPSTNDFLEAIERVDAKVVYIFPNDANVLLAAKQAKDLEKLSKVVVIETTTIPEGITAYLNLDPDESIKKNESAIAKVLKNVTSISINKAARDSKIDNVDIKENQFMSSVNRKVFCAADSLNEVIVKVLSKNISSKTEILTIFTGADATFKDISNLRKFLDENYDVEYELIEGGQEVYLFIIGIE</sequence>
<proteinExistence type="predicted"/>
<dbReference type="PROSITE" id="PS51480">
    <property type="entry name" value="DHAL"/>
    <property type="match status" value="1"/>
</dbReference>
<dbReference type="InterPro" id="IPR033470">
    <property type="entry name" value="FakA-like_C"/>
</dbReference>
<dbReference type="PATRIC" id="fig|216942.3.peg.187"/>
<dbReference type="PANTHER" id="PTHR33434:SF4">
    <property type="entry name" value="PHOSPHATASE PROTEIN"/>
    <property type="match status" value="1"/>
</dbReference>
<dbReference type="InterPro" id="IPR048394">
    <property type="entry name" value="FakA-like_M"/>
</dbReference>
<organism evidence="2 3">
    <name type="scientific">Spiroplasma litorale</name>
    <dbReference type="NCBI Taxonomy" id="216942"/>
    <lineage>
        <taxon>Bacteria</taxon>
        <taxon>Bacillati</taxon>
        <taxon>Mycoplasmatota</taxon>
        <taxon>Mollicutes</taxon>
        <taxon>Entomoplasmatales</taxon>
        <taxon>Spiroplasmataceae</taxon>
        <taxon>Spiroplasma</taxon>
    </lineage>
</organism>
<dbReference type="GO" id="GO:0004371">
    <property type="term" value="F:glycerone kinase activity"/>
    <property type="evidence" value="ECO:0007669"/>
    <property type="project" value="InterPro"/>
</dbReference>
<evidence type="ECO:0000259" key="1">
    <source>
        <dbReference type="PROSITE" id="PS51480"/>
    </source>
</evidence>
<dbReference type="InterPro" id="IPR036117">
    <property type="entry name" value="DhaL_dom_sf"/>
</dbReference>
<dbReference type="NCBIfam" id="TIGR03599">
    <property type="entry name" value="YloV"/>
    <property type="match status" value="1"/>
</dbReference>
<dbReference type="InterPro" id="IPR050270">
    <property type="entry name" value="DegV_domain_contain"/>
</dbReference>
<dbReference type="Pfam" id="PF13684">
    <property type="entry name" value="FakA-like_C"/>
    <property type="match status" value="1"/>
</dbReference>
<dbReference type="RefSeq" id="WP_075057949.1">
    <property type="nucleotide sequence ID" value="NZ_CP012357.1"/>
</dbReference>
<evidence type="ECO:0000313" key="3">
    <source>
        <dbReference type="Proteomes" id="UP000067476"/>
    </source>
</evidence>
<dbReference type="Proteomes" id="UP000067476">
    <property type="component" value="Chromosome"/>
</dbReference>
<dbReference type="AlphaFoldDB" id="A0A0K1W183"/>
<dbReference type="InterPro" id="IPR019986">
    <property type="entry name" value="YloV-like"/>
</dbReference>
<keyword evidence="2" id="KW-0808">Transferase</keyword>
<dbReference type="EMBL" id="CP012357">
    <property type="protein sequence ID" value="AKX33852.1"/>
    <property type="molecule type" value="Genomic_DNA"/>
</dbReference>
<dbReference type="OrthoDB" id="9760324at2"/>
<protein>
    <submittedName>
        <fullName evidence="2">Dihydroxyacetone/glyceraldehyde kinase</fullName>
    </submittedName>
</protein>
<evidence type="ECO:0000313" key="2">
    <source>
        <dbReference type="EMBL" id="AKX33852.1"/>
    </source>
</evidence>
<dbReference type="Pfam" id="PF21645">
    <property type="entry name" value="FakA-like_M"/>
    <property type="match status" value="1"/>
</dbReference>
<accession>A0A0K1W183</accession>
<reference evidence="2 3" key="1">
    <citation type="journal article" date="2015" name="Genome Announc.">
        <title>Complete Genome Sequence of Spiroplasma litorale TN-1T (DSM 21781), a Bacterium Isolated from a Green-Eyed Horsefly (Tabanus nigrovittatus).</title>
        <authorList>
            <person name="Lo W.S."/>
            <person name="Lai Y.C."/>
            <person name="Lien Y.W."/>
            <person name="Wang T.H."/>
            <person name="Kuo C.H."/>
        </authorList>
    </citation>
    <scope>NUCLEOTIDE SEQUENCE [LARGE SCALE GENOMIC DNA]</scope>
    <source>
        <strain evidence="2 3">TN-1</strain>
    </source>
</reference>
<dbReference type="SUPFAM" id="SSF101473">
    <property type="entry name" value="DhaL-like"/>
    <property type="match status" value="1"/>
</dbReference>
<name>A0A0K1W183_9MOLU</name>
<dbReference type="STRING" id="216942.SLITO_v1c01870"/>
<dbReference type="KEGG" id="sll:SLITO_v1c01870"/>
<dbReference type="SMART" id="SM01120">
    <property type="entry name" value="Dak2"/>
    <property type="match status" value="1"/>
</dbReference>
<dbReference type="InterPro" id="IPR004007">
    <property type="entry name" value="DhaL_dom"/>
</dbReference>
<dbReference type="GO" id="GO:0006071">
    <property type="term" value="P:glycerol metabolic process"/>
    <property type="evidence" value="ECO:0007669"/>
    <property type="project" value="InterPro"/>
</dbReference>
<gene>
    <name evidence="2" type="ORF">SLITO_v1c01870</name>
</gene>
<keyword evidence="3" id="KW-1185">Reference proteome</keyword>
<feature type="domain" description="DhaL" evidence="1">
    <location>
        <begin position="5"/>
        <end position="196"/>
    </location>
</feature>